<comment type="caution">
    <text evidence="2">The sequence shown here is derived from an EMBL/GenBank/DDBJ whole genome shotgun (WGS) entry which is preliminary data.</text>
</comment>
<dbReference type="RefSeq" id="WP_114642191.1">
    <property type="nucleotide sequence ID" value="NZ_JAACIO010000011.1"/>
</dbReference>
<reference evidence="2 3" key="1">
    <citation type="submission" date="2018-08" db="EMBL/GenBank/DDBJ databases">
        <title>Draft genome sequence of Psychrilyobacter sp. strain SD5 isolated from Black Sea water.</title>
        <authorList>
            <person name="Yadav S."/>
            <person name="Villanueva L."/>
            <person name="Damste J.S.S."/>
        </authorList>
    </citation>
    <scope>NUCLEOTIDE SEQUENCE [LARGE SCALE GENOMIC DNA]</scope>
    <source>
        <strain evidence="2 3">SD5</strain>
    </source>
</reference>
<protein>
    <recommendedName>
        <fullName evidence="1">RelA/SpoT domain-containing protein</fullName>
    </recommendedName>
</protein>
<dbReference type="Proteomes" id="UP000263486">
    <property type="component" value="Unassembled WGS sequence"/>
</dbReference>
<proteinExistence type="predicted"/>
<feature type="domain" description="RelA/SpoT" evidence="1">
    <location>
        <begin position="45"/>
        <end position="170"/>
    </location>
</feature>
<organism evidence="2 3">
    <name type="scientific">Psychrilyobacter piezotolerans</name>
    <dbReference type="NCBI Taxonomy" id="2293438"/>
    <lineage>
        <taxon>Bacteria</taxon>
        <taxon>Fusobacteriati</taxon>
        <taxon>Fusobacteriota</taxon>
        <taxon>Fusobacteriia</taxon>
        <taxon>Fusobacteriales</taxon>
        <taxon>Fusobacteriaceae</taxon>
        <taxon>Psychrilyobacter</taxon>
    </lineage>
</organism>
<evidence type="ECO:0000313" key="3">
    <source>
        <dbReference type="Proteomes" id="UP000263486"/>
    </source>
</evidence>
<dbReference type="SMART" id="SM00954">
    <property type="entry name" value="RelA_SpoT"/>
    <property type="match status" value="1"/>
</dbReference>
<dbReference type="PANTHER" id="PTHR41773:SF1">
    <property type="entry name" value="RELA_SPOT DOMAIN-CONTAINING PROTEIN"/>
    <property type="match status" value="1"/>
</dbReference>
<sequence length="355" mass="42812">MADITHWVEEFEDHMQEYEIFIFHLQQKVEKILKDNNIFYVKTEARVKSLESFKRKLEIKKDKYENPLEEMTDILGIRIITYYREDLDSILNLLKENFKIDYKNSTNKLKSLKYNEMGYLSLHYICKYKACQKNLFGCHDFKFEVQIRTALQHIWAQIDHQLRYKTLVKIPNKVQRKLFRISAMLESIDDEFDSIKHDVQVVENFYKDRFNEKEYSLRLDISSINFYLKYNDKFIRSICKKLGVFHFNNFEVAKEENLEKKLITFALQFNKNRVIYIEELVNSIYKNTGLILENLDENTLKKINYLVNSSCSFIITFLHLLHEEPQKLKELYKLEDSSLEKIRDLRKIILLGEPN</sequence>
<dbReference type="Gene3D" id="3.30.460.10">
    <property type="entry name" value="Beta Polymerase, domain 2"/>
    <property type="match status" value="1"/>
</dbReference>
<dbReference type="PANTHER" id="PTHR41773">
    <property type="entry name" value="GTP PYROPHOSPHATASE-RELATED"/>
    <property type="match status" value="1"/>
</dbReference>
<accession>A0ABX9KHZ2</accession>
<evidence type="ECO:0000313" key="2">
    <source>
        <dbReference type="EMBL" id="REI41443.1"/>
    </source>
</evidence>
<evidence type="ECO:0000259" key="1">
    <source>
        <dbReference type="SMART" id="SM00954"/>
    </source>
</evidence>
<dbReference type="EMBL" id="QUAJ01000010">
    <property type="protein sequence ID" value="REI41443.1"/>
    <property type="molecule type" value="Genomic_DNA"/>
</dbReference>
<dbReference type="Gene3D" id="1.10.287.860">
    <property type="entry name" value="Nucleotidyltransferase"/>
    <property type="match status" value="1"/>
</dbReference>
<dbReference type="Pfam" id="PF04607">
    <property type="entry name" value="RelA_SpoT"/>
    <property type="match status" value="1"/>
</dbReference>
<keyword evidence="3" id="KW-1185">Reference proteome</keyword>
<dbReference type="SUPFAM" id="SSF81301">
    <property type="entry name" value="Nucleotidyltransferase"/>
    <property type="match status" value="1"/>
</dbReference>
<gene>
    <name evidence="2" type="ORF">DYH56_07175</name>
</gene>
<dbReference type="CDD" id="cd05399">
    <property type="entry name" value="NT_Rel-Spo_like"/>
    <property type="match status" value="1"/>
</dbReference>
<dbReference type="InterPro" id="IPR007685">
    <property type="entry name" value="RelA_SpoT"/>
</dbReference>
<name>A0ABX9KHZ2_9FUSO</name>
<dbReference type="InterPro" id="IPR043519">
    <property type="entry name" value="NT_sf"/>
</dbReference>